<name>A0A0B6EB66_FRATU</name>
<comment type="caution">
    <text evidence="3">The sequence shown here is derived from an EMBL/GenBank/DDBJ whole genome shotgun (WGS) entry which is preliminary data.</text>
</comment>
<feature type="domain" description="Reverse transcriptase" evidence="1">
    <location>
        <begin position="1"/>
        <end position="120"/>
    </location>
</feature>
<dbReference type="HOGENOM" id="CLU_137292_0_0_6"/>
<dbReference type="KEGG" id="ftc:DA46_1482"/>
<organism evidence="3">
    <name type="scientific">Francisella tularensis subsp. holarctica</name>
    <dbReference type="NCBI Taxonomy" id="119857"/>
    <lineage>
        <taxon>Bacteria</taxon>
        <taxon>Pseudomonadati</taxon>
        <taxon>Pseudomonadota</taxon>
        <taxon>Gammaproteobacteria</taxon>
        <taxon>Thiotrichales</taxon>
        <taxon>Francisellaceae</taxon>
        <taxon>Francisella</taxon>
    </lineage>
</organism>
<dbReference type="KEGG" id="ftz:CH68_1396"/>
<dbReference type="InterPro" id="IPR000477">
    <property type="entry name" value="RT_dom"/>
</dbReference>
<protein>
    <recommendedName>
        <fullName evidence="1">Reverse transcriptase domain-containing protein</fullName>
    </recommendedName>
</protein>
<evidence type="ECO:0000259" key="1">
    <source>
        <dbReference type="PROSITE" id="PS50878"/>
    </source>
</evidence>
<dbReference type="RefSeq" id="WP_003016454.1">
    <property type="nucleotide sequence ID" value="NZ_CP009693.1"/>
</dbReference>
<proteinExistence type="predicted"/>
<reference evidence="3" key="2">
    <citation type="submission" date="2020-02" db="EMBL/GenBank/DDBJ databases">
        <title>Using affinity propagation clustering for identifying bacterial clades and subclades with whole-genome sequences of Francisella tularensis.</title>
        <authorList>
            <person name="Homeier-Bachmann T."/>
            <person name="Abdel-Glil M.Y."/>
            <person name="Hackbart A."/>
            <person name="Hotzel H."/>
            <person name="Tomaso H."/>
        </authorList>
    </citation>
    <scope>NUCLEOTIDE SEQUENCE</scope>
    <source>
        <strain evidence="3">15T0085</strain>
        <strain evidence="2">17T1429</strain>
    </source>
</reference>
<reference evidence="3" key="1">
    <citation type="submission" date="2019-08" db="EMBL/GenBank/DDBJ databases">
        <authorList>
            <person name="Busch A."/>
        </authorList>
    </citation>
    <scope>NUCLEOTIDE SEQUENCE</scope>
    <source>
        <strain evidence="3">15T0085</strain>
        <strain evidence="2">17T1429</strain>
    </source>
</reference>
<dbReference type="AlphaFoldDB" id="A0A0B6EB66"/>
<dbReference type="eggNOG" id="COG3344">
    <property type="taxonomic scope" value="Bacteria"/>
</dbReference>
<accession>A0A0B6EB66</accession>
<dbReference type="InterPro" id="IPR043502">
    <property type="entry name" value="DNA/RNA_pol_sf"/>
</dbReference>
<gene>
    <name evidence="3" type="ORF">FWI86_02685</name>
    <name evidence="2" type="ORF">FWJ04_02545</name>
</gene>
<dbReference type="SUPFAM" id="SSF56672">
    <property type="entry name" value="DNA/RNA polymerases"/>
    <property type="match status" value="1"/>
</dbReference>
<sequence length="164" mass="19082">MCLTKYSRINYSPNVANMLALLLTNKNLTNGRHLVQGSCVSQILSFYCNKEMFDEVYKYSKERNITFTLYVDDLSFSSSQNFDAKEIIKQVNKILHRNGYKVKSSKTKYSKIGNITGVIVKNTKLLVRNRTHEKIHRLQNKDSKKAKQIIGQARYIEPTFYTKK</sequence>
<dbReference type="KEGG" id="ftv:CH67_1665"/>
<dbReference type="EMBL" id="JAAGJP010000012">
    <property type="protein sequence ID" value="NDS68020.1"/>
    <property type="molecule type" value="Genomic_DNA"/>
</dbReference>
<dbReference type="Pfam" id="PF00078">
    <property type="entry name" value="RVT_1"/>
    <property type="match status" value="1"/>
</dbReference>
<evidence type="ECO:0000313" key="3">
    <source>
        <dbReference type="EMBL" id="NDS68020.1"/>
    </source>
</evidence>
<dbReference type="EMBL" id="JAAGKH010000012">
    <property type="protein sequence ID" value="NDR88589.1"/>
    <property type="molecule type" value="Genomic_DNA"/>
</dbReference>
<dbReference type="PROSITE" id="PS50878">
    <property type="entry name" value="RT_POL"/>
    <property type="match status" value="1"/>
</dbReference>
<evidence type="ECO:0000313" key="2">
    <source>
        <dbReference type="EMBL" id="NDR88589.1"/>
    </source>
</evidence>